<dbReference type="Gene3D" id="3.90.226.10">
    <property type="entry name" value="2-enoyl-CoA Hydratase, Chain A, domain 1"/>
    <property type="match status" value="1"/>
</dbReference>
<dbReference type="GO" id="GO:0008236">
    <property type="term" value="F:serine-type peptidase activity"/>
    <property type="evidence" value="ECO:0007669"/>
    <property type="project" value="InterPro"/>
</dbReference>
<dbReference type="GO" id="GO:0007165">
    <property type="term" value="P:signal transduction"/>
    <property type="evidence" value="ECO:0007669"/>
    <property type="project" value="TreeGrafter"/>
</dbReference>
<name>A0A2Z4GG45_9BACT</name>
<dbReference type="Proteomes" id="UP000249873">
    <property type="component" value="Chromosome"/>
</dbReference>
<feature type="domain" description="PDZ" evidence="2">
    <location>
        <begin position="101"/>
        <end position="163"/>
    </location>
</feature>
<dbReference type="Pfam" id="PF03572">
    <property type="entry name" value="Peptidase_S41"/>
    <property type="match status" value="1"/>
</dbReference>
<reference evidence="3 4" key="1">
    <citation type="submission" date="2018-05" db="EMBL/GenBank/DDBJ databases">
        <title>Complete genome sequence of Arcticibacterium luteifluviistationis SM1504T, a cytophagaceae bacterium isolated from Arctic surface seawater.</title>
        <authorList>
            <person name="Li Y."/>
            <person name="Qin Q.-L."/>
        </authorList>
    </citation>
    <scope>NUCLEOTIDE SEQUENCE [LARGE SCALE GENOMIC DNA]</scope>
    <source>
        <strain evidence="3 4">SM1504</strain>
    </source>
</reference>
<dbReference type="SMART" id="SM00228">
    <property type="entry name" value="PDZ"/>
    <property type="match status" value="1"/>
</dbReference>
<dbReference type="InterPro" id="IPR005151">
    <property type="entry name" value="Tail-specific_protease"/>
</dbReference>
<dbReference type="SMART" id="SM00245">
    <property type="entry name" value="TSPc"/>
    <property type="match status" value="1"/>
</dbReference>
<dbReference type="PANTHER" id="PTHR32060:SF30">
    <property type="entry name" value="CARBOXY-TERMINAL PROCESSING PROTEASE CTPA"/>
    <property type="match status" value="1"/>
</dbReference>
<dbReference type="Gene3D" id="3.30.750.170">
    <property type="match status" value="1"/>
</dbReference>
<dbReference type="CDD" id="cd07561">
    <property type="entry name" value="Peptidase_S41_CPP_like"/>
    <property type="match status" value="1"/>
</dbReference>
<dbReference type="InterPro" id="IPR036034">
    <property type="entry name" value="PDZ_sf"/>
</dbReference>
<proteinExistence type="predicted"/>
<dbReference type="InterPro" id="IPR041613">
    <property type="entry name" value="Pept_S41_N"/>
</dbReference>
<dbReference type="OrthoDB" id="7168509at2"/>
<evidence type="ECO:0000259" key="2">
    <source>
        <dbReference type="PROSITE" id="PS50106"/>
    </source>
</evidence>
<dbReference type="PROSITE" id="PS51257">
    <property type="entry name" value="PROKAR_LIPOPROTEIN"/>
    <property type="match status" value="1"/>
</dbReference>
<dbReference type="InterPro" id="IPR029045">
    <property type="entry name" value="ClpP/crotonase-like_dom_sf"/>
</dbReference>
<gene>
    <name evidence="3" type="ORF">DJ013_20225</name>
</gene>
<dbReference type="EMBL" id="CP029480">
    <property type="protein sequence ID" value="AWW00373.1"/>
    <property type="molecule type" value="Genomic_DNA"/>
</dbReference>
<dbReference type="SUPFAM" id="SSF52096">
    <property type="entry name" value="ClpP/crotonase"/>
    <property type="match status" value="1"/>
</dbReference>
<dbReference type="AlphaFoldDB" id="A0A2Z4GG45"/>
<dbReference type="GO" id="GO:0006508">
    <property type="term" value="P:proteolysis"/>
    <property type="evidence" value="ECO:0007669"/>
    <property type="project" value="InterPro"/>
</dbReference>
<dbReference type="RefSeq" id="WP_111373739.1">
    <property type="nucleotide sequence ID" value="NZ_CP029480.1"/>
</dbReference>
<organism evidence="3 4">
    <name type="scientific">Arcticibacterium luteifluviistationis</name>
    <dbReference type="NCBI Taxonomy" id="1784714"/>
    <lineage>
        <taxon>Bacteria</taxon>
        <taxon>Pseudomonadati</taxon>
        <taxon>Bacteroidota</taxon>
        <taxon>Cytophagia</taxon>
        <taxon>Cytophagales</taxon>
        <taxon>Leadbetterellaceae</taxon>
        <taxon>Arcticibacterium</taxon>
    </lineage>
</organism>
<dbReference type="PANTHER" id="PTHR32060">
    <property type="entry name" value="TAIL-SPECIFIC PROTEASE"/>
    <property type="match status" value="1"/>
</dbReference>
<dbReference type="GO" id="GO:0030288">
    <property type="term" value="C:outer membrane-bounded periplasmic space"/>
    <property type="evidence" value="ECO:0007669"/>
    <property type="project" value="TreeGrafter"/>
</dbReference>
<sequence>MRKITYASLLVAFICVFTACKDDDVISPITPAETTSDVTTTSSYSSINNWAYGVMQDAYYWSAELTAISNLDLSLDPFDFFEKLIYNRETIDRFSGLTDDYEALQNDFDGISEIFGIRYTTAYLDNSSTNLGLFLSQVTVGSAAEAAGMKRGDVIISIDNQSITASNFASLFSSSDTHTFSFGKLENDTWLTESSLTVTRMVTEENPVAYSGIIELPVSGKKLGYLLYTQFIPGSSDEYDNQLRSIFGEFKSNQVSELVLDFRFNGGGYISSAEVLSSLIGINTSSNDIFYKEKWNESYESYLRSRYGSSYFDHTFLDEANNIGNQLSRVFVLTSNSTASASELVINGLTPYMEVITIGENTYGKNLFGTLVGDDENNSNYGIYVMLGETTNALDQSGYGTVDGITPDYYVEDNLIPYLPIGDYNETLFSQVLEVLGEKTLASARLSNKKTIWRKNKFYAKEEQVQPMAKTIITLPKAGE</sequence>
<dbReference type="InterPro" id="IPR001478">
    <property type="entry name" value="PDZ"/>
</dbReference>
<feature type="signal peptide" evidence="1">
    <location>
        <begin position="1"/>
        <end position="21"/>
    </location>
</feature>
<dbReference type="Pfam" id="PF18294">
    <property type="entry name" value="Pept_S41_N"/>
    <property type="match status" value="1"/>
</dbReference>
<evidence type="ECO:0000256" key="1">
    <source>
        <dbReference type="SAM" id="SignalP"/>
    </source>
</evidence>
<feature type="chain" id="PRO_5016281320" evidence="1">
    <location>
        <begin position="22"/>
        <end position="480"/>
    </location>
</feature>
<dbReference type="GO" id="GO:0004175">
    <property type="term" value="F:endopeptidase activity"/>
    <property type="evidence" value="ECO:0007669"/>
    <property type="project" value="TreeGrafter"/>
</dbReference>
<dbReference type="InterPro" id="IPR041489">
    <property type="entry name" value="PDZ_6"/>
</dbReference>
<keyword evidence="1" id="KW-0732">Signal</keyword>
<evidence type="ECO:0000313" key="4">
    <source>
        <dbReference type="Proteomes" id="UP000249873"/>
    </source>
</evidence>
<dbReference type="PROSITE" id="PS50106">
    <property type="entry name" value="PDZ"/>
    <property type="match status" value="1"/>
</dbReference>
<protein>
    <submittedName>
        <fullName evidence="3">Peptidase S41</fullName>
    </submittedName>
</protein>
<dbReference type="Gene3D" id="2.30.42.10">
    <property type="match status" value="1"/>
</dbReference>
<keyword evidence="4" id="KW-1185">Reference proteome</keyword>
<accession>A0A2Z4GG45</accession>
<evidence type="ECO:0000313" key="3">
    <source>
        <dbReference type="EMBL" id="AWW00373.1"/>
    </source>
</evidence>
<dbReference type="KEGG" id="als:DJ013_20225"/>
<dbReference type="Pfam" id="PF17820">
    <property type="entry name" value="PDZ_6"/>
    <property type="match status" value="1"/>
</dbReference>